<dbReference type="AlphaFoldDB" id="A0A4Y2L4S2"/>
<comment type="caution">
    <text evidence="1">The sequence shown here is derived from an EMBL/GenBank/DDBJ whole genome shotgun (WGS) entry which is preliminary data.</text>
</comment>
<accession>A0A4Y2L4S2</accession>
<dbReference type="Proteomes" id="UP000499080">
    <property type="component" value="Unassembled WGS sequence"/>
</dbReference>
<gene>
    <name evidence="1" type="ORF">AVEN_128557_1</name>
</gene>
<protein>
    <submittedName>
        <fullName evidence="1">Uncharacterized protein</fullName>
    </submittedName>
</protein>
<keyword evidence="2" id="KW-1185">Reference proteome</keyword>
<evidence type="ECO:0000313" key="1">
    <source>
        <dbReference type="EMBL" id="GBN08787.1"/>
    </source>
</evidence>
<sequence length="132" mass="15384">MERSWMIDRIRRFRKNHRAEYMNSVNVSLQLMMAGRPYKIKKPPDLKTWVQSMPGSVEILSNFSELSLPIEATEDINSELQDLHTFNDGSSQLFRTTAKDLRYFDFFGPPTTEARATTTYIHPMLASKRHIS</sequence>
<reference evidence="1 2" key="1">
    <citation type="journal article" date="2019" name="Sci. Rep.">
        <title>Orb-weaving spider Araneus ventricosus genome elucidates the spidroin gene catalogue.</title>
        <authorList>
            <person name="Kono N."/>
            <person name="Nakamura H."/>
            <person name="Ohtoshi R."/>
            <person name="Moran D.A.P."/>
            <person name="Shinohara A."/>
            <person name="Yoshida Y."/>
            <person name="Fujiwara M."/>
            <person name="Mori M."/>
            <person name="Tomita M."/>
            <person name="Arakawa K."/>
        </authorList>
    </citation>
    <scope>NUCLEOTIDE SEQUENCE [LARGE SCALE GENOMIC DNA]</scope>
</reference>
<dbReference type="EMBL" id="BGPR01005293">
    <property type="protein sequence ID" value="GBN08787.1"/>
    <property type="molecule type" value="Genomic_DNA"/>
</dbReference>
<proteinExistence type="predicted"/>
<evidence type="ECO:0000313" key="2">
    <source>
        <dbReference type="Proteomes" id="UP000499080"/>
    </source>
</evidence>
<organism evidence="1 2">
    <name type="scientific">Araneus ventricosus</name>
    <name type="common">Orbweaver spider</name>
    <name type="synonym">Epeira ventricosa</name>
    <dbReference type="NCBI Taxonomy" id="182803"/>
    <lineage>
        <taxon>Eukaryota</taxon>
        <taxon>Metazoa</taxon>
        <taxon>Ecdysozoa</taxon>
        <taxon>Arthropoda</taxon>
        <taxon>Chelicerata</taxon>
        <taxon>Arachnida</taxon>
        <taxon>Araneae</taxon>
        <taxon>Araneomorphae</taxon>
        <taxon>Entelegynae</taxon>
        <taxon>Araneoidea</taxon>
        <taxon>Araneidae</taxon>
        <taxon>Araneus</taxon>
    </lineage>
</organism>
<name>A0A4Y2L4S2_ARAVE</name>